<reference evidence="2" key="1">
    <citation type="journal article" date="2023" name="Access Microbiol">
        <title>De-novo genome assembly for Akanthomyces muscarius, a biocontrol agent of insect agricultural pests.</title>
        <authorList>
            <person name="Erdos Z."/>
            <person name="Studholme D.J."/>
            <person name="Raymond B."/>
            <person name="Sharma M."/>
        </authorList>
    </citation>
    <scope>NUCLEOTIDE SEQUENCE</scope>
    <source>
        <strain evidence="2">Ve6</strain>
    </source>
</reference>
<dbReference type="RefSeq" id="XP_056057859.1">
    <property type="nucleotide sequence ID" value="XM_056201832.1"/>
</dbReference>
<name>A0A9W8QJW9_AKAMU</name>
<evidence type="ECO:0000313" key="2">
    <source>
        <dbReference type="EMBL" id="KAJ4160054.1"/>
    </source>
</evidence>
<organism evidence="2 3">
    <name type="scientific">Akanthomyces muscarius</name>
    <name type="common">Entomopathogenic fungus</name>
    <name type="synonym">Lecanicillium muscarium</name>
    <dbReference type="NCBI Taxonomy" id="2231603"/>
    <lineage>
        <taxon>Eukaryota</taxon>
        <taxon>Fungi</taxon>
        <taxon>Dikarya</taxon>
        <taxon>Ascomycota</taxon>
        <taxon>Pezizomycotina</taxon>
        <taxon>Sordariomycetes</taxon>
        <taxon>Hypocreomycetidae</taxon>
        <taxon>Hypocreales</taxon>
        <taxon>Cordycipitaceae</taxon>
        <taxon>Akanthomyces</taxon>
    </lineage>
</organism>
<dbReference type="KEGG" id="amus:LMH87_007986"/>
<dbReference type="AlphaFoldDB" id="A0A9W8QJW9"/>
<dbReference type="GeneID" id="80895145"/>
<sequence>MLRPALTRLCSLQSPVDNRNKACSERAYKEPSIEDHCQPWFTVTSSATGSRSWQSGSAESKLQARLQS</sequence>
<keyword evidence="3" id="KW-1185">Reference proteome</keyword>
<protein>
    <submittedName>
        <fullName evidence="2">Uncharacterized protein</fullName>
    </submittedName>
</protein>
<feature type="region of interest" description="Disordered" evidence="1">
    <location>
        <begin position="47"/>
        <end position="68"/>
    </location>
</feature>
<dbReference type="EMBL" id="JAJHUN010000003">
    <property type="protein sequence ID" value="KAJ4160054.1"/>
    <property type="molecule type" value="Genomic_DNA"/>
</dbReference>
<accession>A0A9W8QJW9</accession>
<evidence type="ECO:0000256" key="1">
    <source>
        <dbReference type="SAM" id="MobiDB-lite"/>
    </source>
</evidence>
<gene>
    <name evidence="2" type="ORF">LMH87_007986</name>
</gene>
<dbReference type="Proteomes" id="UP001144673">
    <property type="component" value="Unassembled WGS sequence"/>
</dbReference>
<proteinExistence type="predicted"/>
<evidence type="ECO:0000313" key="3">
    <source>
        <dbReference type="Proteomes" id="UP001144673"/>
    </source>
</evidence>
<comment type="caution">
    <text evidence="2">The sequence shown here is derived from an EMBL/GenBank/DDBJ whole genome shotgun (WGS) entry which is preliminary data.</text>
</comment>